<comment type="function">
    <text evidence="6">Catalyzes the glycosylation of 4,4'-diaponeurosporenoate, i.e. the esterification of glucose at the C1'' position with the carboxyl group of 4,4'-diaponeurosporenic acid, to form glycosyl-4,4'-diaponeurosporenoate. This is a step in the biosynthesis of staphyloxanthin, an orange pigment present in most staphylococci strains.</text>
</comment>
<dbReference type="Gene3D" id="3.90.550.10">
    <property type="entry name" value="Spore Coat Polysaccharide Biosynthesis Protein SpsA, Chain A"/>
    <property type="match status" value="1"/>
</dbReference>
<evidence type="ECO:0000256" key="3">
    <source>
        <dbReference type="ARBA" id="ARBA00022676"/>
    </source>
</evidence>
<dbReference type="EMBL" id="JAKJHZ010000010">
    <property type="protein sequence ID" value="MCF6379235.1"/>
    <property type="molecule type" value="Genomic_DNA"/>
</dbReference>
<evidence type="ECO:0000256" key="2">
    <source>
        <dbReference type="ARBA" id="ARBA00022475"/>
    </source>
</evidence>
<keyword evidence="12" id="KW-1185">Reference proteome</keyword>
<dbReference type="Pfam" id="PF00535">
    <property type="entry name" value="Glycos_transf_2"/>
    <property type="match status" value="1"/>
</dbReference>
<keyword evidence="4 11" id="KW-0808">Transferase</keyword>
<keyword evidence="5" id="KW-0472">Membrane</keyword>
<comment type="subcellular location">
    <subcellularLocation>
        <location evidence="1">Cell membrane</location>
    </subcellularLocation>
</comment>
<gene>
    <name evidence="11" type="ORF">L2K70_16610</name>
</gene>
<organism evidence="11 12">
    <name type="scientific">Nocardioides potassii</name>
    <dbReference type="NCBI Taxonomy" id="2911371"/>
    <lineage>
        <taxon>Bacteria</taxon>
        <taxon>Bacillati</taxon>
        <taxon>Actinomycetota</taxon>
        <taxon>Actinomycetes</taxon>
        <taxon>Propionibacteriales</taxon>
        <taxon>Nocardioidaceae</taxon>
        <taxon>Nocardioides</taxon>
    </lineage>
</organism>
<dbReference type="GO" id="GO:0016757">
    <property type="term" value="F:glycosyltransferase activity"/>
    <property type="evidence" value="ECO:0007669"/>
    <property type="project" value="UniProtKB-KW"/>
</dbReference>
<evidence type="ECO:0000313" key="11">
    <source>
        <dbReference type="EMBL" id="MCF6379235.1"/>
    </source>
</evidence>
<comment type="caution">
    <text evidence="11">The sequence shown here is derived from an EMBL/GenBank/DDBJ whole genome shotgun (WGS) entry which is preliminary data.</text>
</comment>
<feature type="domain" description="Glycosyltransferase 2-like" evidence="10">
    <location>
        <begin position="3"/>
        <end position="128"/>
    </location>
</feature>
<protein>
    <recommendedName>
        <fullName evidence="9">4,4'-diaponeurosporenoate glycosyltransferase</fullName>
    </recommendedName>
</protein>
<keyword evidence="2" id="KW-1003">Cell membrane</keyword>
<evidence type="ECO:0000256" key="6">
    <source>
        <dbReference type="ARBA" id="ARBA00037281"/>
    </source>
</evidence>
<comment type="similarity">
    <text evidence="8">Belongs to the glycosyltransferase 2 family. CrtQ subfamily.</text>
</comment>
<evidence type="ECO:0000259" key="10">
    <source>
        <dbReference type="Pfam" id="PF00535"/>
    </source>
</evidence>
<sequence>MAVVVPARDEEQLLPACLDAVARAQQALRSAHPAVLTRTFVVLDACQDDTAGVVAARPEVAALPSRAGNVGAARALGVEAAARWAGGHAGRLWVAGTDADSVVPEHWLVAQVDMAALGREVVIGTVVPDPADLPADLMEAWHAAHDPGDGHPHVHGANLGFSLDAYVRVGGYAPLPVHEDVELVTAMQEAGLDWVATGAIPVTTSGRRSARAPLGFATYLDGLGA</sequence>
<evidence type="ECO:0000256" key="4">
    <source>
        <dbReference type="ARBA" id="ARBA00022679"/>
    </source>
</evidence>
<dbReference type="PANTHER" id="PTHR43646:SF2">
    <property type="entry name" value="GLYCOSYLTRANSFERASE 2-LIKE DOMAIN-CONTAINING PROTEIN"/>
    <property type="match status" value="1"/>
</dbReference>
<evidence type="ECO:0000256" key="9">
    <source>
        <dbReference type="ARBA" id="ARBA00040345"/>
    </source>
</evidence>
<accession>A0ABS9HG87</accession>
<dbReference type="InterPro" id="IPR001173">
    <property type="entry name" value="Glyco_trans_2-like"/>
</dbReference>
<dbReference type="PANTHER" id="PTHR43646">
    <property type="entry name" value="GLYCOSYLTRANSFERASE"/>
    <property type="match status" value="1"/>
</dbReference>
<dbReference type="RefSeq" id="WP_236403781.1">
    <property type="nucleotide sequence ID" value="NZ_JAKJHZ010000010.1"/>
</dbReference>
<evidence type="ECO:0000256" key="8">
    <source>
        <dbReference type="ARBA" id="ARBA00038120"/>
    </source>
</evidence>
<proteinExistence type="inferred from homology"/>
<dbReference type="SUPFAM" id="SSF53448">
    <property type="entry name" value="Nucleotide-diphospho-sugar transferases"/>
    <property type="match status" value="1"/>
</dbReference>
<dbReference type="Proteomes" id="UP001201161">
    <property type="component" value="Unassembled WGS sequence"/>
</dbReference>
<evidence type="ECO:0000256" key="1">
    <source>
        <dbReference type="ARBA" id="ARBA00004236"/>
    </source>
</evidence>
<comment type="pathway">
    <text evidence="7">Carotenoid biosynthesis; staphyloxanthin biosynthesis; staphyloxanthin from farnesyl diphosphate: step 4/5.</text>
</comment>
<evidence type="ECO:0000256" key="7">
    <source>
        <dbReference type="ARBA" id="ARBA00037904"/>
    </source>
</evidence>
<reference evidence="11 12" key="1">
    <citation type="submission" date="2022-01" db="EMBL/GenBank/DDBJ databases">
        <title>Nocardioides sp. nov., an actinomycete isolated from mining soil.</title>
        <authorList>
            <person name="Liu L."/>
        </authorList>
    </citation>
    <scope>NUCLEOTIDE SEQUENCE [LARGE SCALE GENOMIC DNA]</scope>
    <source>
        <strain evidence="11 12">KLBMP 9356</strain>
    </source>
</reference>
<dbReference type="InterPro" id="IPR029044">
    <property type="entry name" value="Nucleotide-diphossugar_trans"/>
</dbReference>
<evidence type="ECO:0000256" key="5">
    <source>
        <dbReference type="ARBA" id="ARBA00023136"/>
    </source>
</evidence>
<keyword evidence="3 11" id="KW-0328">Glycosyltransferase</keyword>
<name>A0ABS9HG87_9ACTN</name>
<evidence type="ECO:0000313" key="12">
    <source>
        <dbReference type="Proteomes" id="UP001201161"/>
    </source>
</evidence>